<reference evidence="2 3" key="1">
    <citation type="submission" date="2023-09" db="EMBL/GenBank/DDBJ databases">
        <authorList>
            <person name="Astacio K.C."/>
            <person name="Barreto J.C."/>
            <person name="Colon C.A."/>
            <person name="Dejesus A.I."/>
            <person name="Gragirenes D.A."/>
            <person name="Navarro A."/>
            <person name="Negron R.A."/>
            <person name="Nunez P.S."/>
            <person name="Ortiz C.A."/>
            <person name="Ortiz A.Y."/>
            <person name="Roman V.A."/>
            <person name="Sanchez M.A."/>
            <person name="Serrano K.M."/>
            <person name="Klyczek K."/>
            <person name="Ko C."/>
            <person name="Russell D.A."/>
            <person name="Jacobs-Sera D."/>
            <person name="Hatfull G.F."/>
        </authorList>
    </citation>
    <scope>NUCLEOTIDE SEQUENCE [LARGE SCALE GENOMIC DNA]</scope>
</reference>
<organism evidence="2 3">
    <name type="scientific">Microbacterium phage Mabodamaca</name>
    <dbReference type="NCBI Taxonomy" id="3078574"/>
    <lineage>
        <taxon>Viruses</taxon>
        <taxon>Duplodnaviria</taxon>
        <taxon>Heunggongvirae</taxon>
        <taxon>Uroviricota</taxon>
        <taxon>Caudoviricetes</taxon>
        <taxon>Casidaviridae</taxon>
        <taxon>Mabodamacavirus</taxon>
        <taxon>Mabodamacavirus mabodamaca</taxon>
    </lineage>
</organism>
<keyword evidence="1" id="KW-0812">Transmembrane</keyword>
<keyword evidence="1" id="KW-1133">Transmembrane helix</keyword>
<keyword evidence="1" id="KW-0472">Membrane</keyword>
<evidence type="ECO:0000256" key="1">
    <source>
        <dbReference type="SAM" id="Phobius"/>
    </source>
</evidence>
<proteinExistence type="predicted"/>
<protein>
    <submittedName>
        <fullName evidence="2">Uncharacterized protein</fullName>
    </submittedName>
</protein>
<gene>
    <name evidence="2" type="primary">67</name>
    <name evidence="2" type="ORF">SEA_MABODAMACA_67</name>
</gene>
<dbReference type="Proteomes" id="UP001305869">
    <property type="component" value="Segment"/>
</dbReference>
<name>A0AA96NAU2_9CAUD</name>
<sequence length="36" mass="4064">MPPRNKSDERLRLTSSIAFLIMVLIGTIVAPLLRLQ</sequence>
<feature type="transmembrane region" description="Helical" evidence="1">
    <location>
        <begin position="12"/>
        <end position="33"/>
    </location>
</feature>
<dbReference type="EMBL" id="OR613467">
    <property type="protein sequence ID" value="WNT44383.1"/>
    <property type="molecule type" value="Genomic_DNA"/>
</dbReference>
<evidence type="ECO:0000313" key="2">
    <source>
        <dbReference type="EMBL" id="WNT44383.1"/>
    </source>
</evidence>
<evidence type="ECO:0000313" key="3">
    <source>
        <dbReference type="Proteomes" id="UP001305869"/>
    </source>
</evidence>
<accession>A0AA96NAU2</accession>
<keyword evidence="3" id="KW-1185">Reference proteome</keyword>